<dbReference type="InterPro" id="IPR002052">
    <property type="entry name" value="DNA_methylase_N6_adenine_CS"/>
</dbReference>
<evidence type="ECO:0000256" key="1">
    <source>
        <dbReference type="SAM" id="MobiDB-lite"/>
    </source>
</evidence>
<comment type="caution">
    <text evidence="3">The sequence shown here is derived from an EMBL/GenBank/DDBJ whole genome shotgun (WGS) entry which is preliminary data.</text>
</comment>
<dbReference type="Proteomes" id="UP000766570">
    <property type="component" value="Unassembled WGS sequence"/>
</dbReference>
<sequence>MNNPATISFTLQGRERSARWSSANDVPPPPRIVTVDDALGADEAYRLAAAGTGMLFTGDYHNARQLLGAIARRIPDGSKAKPKRNAAVPTTAERFYKYRQARTQRARVLAMLLVPVEPGPLVALRRAPDVSKAWLNAFGPVAEPTVVSLQELLGAIGAQQWRATGLHVPALGAKIHPHYGTFAPVRGEYLDLVARAELPGTSRAFDIGTGTGVLAAILAQRGVGQVIGTDSQSRAVDCANATLEELGLSGGARAIVQDMFPAGRADVVVCNPPWLPGTPQTLLDYAVYDPKSAMLRAFLKGLPAHLSEGGQGWLVISDLAERLGLRTREQLLGWIEEAGLVVCGRDDTVPSHGRAADPTDPFHAERSAEVTSLWKLEAR</sequence>
<dbReference type="GO" id="GO:0032259">
    <property type="term" value="P:methylation"/>
    <property type="evidence" value="ECO:0007669"/>
    <property type="project" value="UniProtKB-KW"/>
</dbReference>
<accession>A0ABS4W8A3</accession>
<dbReference type="InterPro" id="IPR050320">
    <property type="entry name" value="N5-glutamine_MTase"/>
</dbReference>
<proteinExistence type="predicted"/>
<feature type="domain" description="Methyltransferase small" evidence="2">
    <location>
        <begin position="202"/>
        <end position="317"/>
    </location>
</feature>
<reference evidence="3 4" key="1">
    <citation type="submission" date="2021-03" db="EMBL/GenBank/DDBJ databases">
        <title>Sequencing the genomes of 1000 actinobacteria strains.</title>
        <authorList>
            <person name="Klenk H.-P."/>
        </authorList>
    </citation>
    <scope>NUCLEOTIDE SEQUENCE [LARGE SCALE GENOMIC DNA]</scope>
    <source>
        <strain evidence="3 4">DSM 15454</strain>
    </source>
</reference>
<name>A0ABS4W8A3_9MICC</name>
<dbReference type="PANTHER" id="PTHR18895:SF74">
    <property type="entry name" value="MTRF1L RELEASE FACTOR GLUTAMINE METHYLTRANSFERASE"/>
    <property type="match status" value="1"/>
</dbReference>
<evidence type="ECO:0000313" key="3">
    <source>
        <dbReference type="EMBL" id="MBP2372435.1"/>
    </source>
</evidence>
<keyword evidence="3" id="KW-0489">Methyltransferase</keyword>
<dbReference type="GO" id="GO:0008168">
    <property type="term" value="F:methyltransferase activity"/>
    <property type="evidence" value="ECO:0007669"/>
    <property type="project" value="UniProtKB-KW"/>
</dbReference>
<dbReference type="PANTHER" id="PTHR18895">
    <property type="entry name" value="HEMK METHYLTRANSFERASE"/>
    <property type="match status" value="1"/>
</dbReference>
<evidence type="ECO:0000313" key="4">
    <source>
        <dbReference type="Proteomes" id="UP000766570"/>
    </source>
</evidence>
<gene>
    <name evidence="3" type="ORF">JOF46_000347</name>
</gene>
<keyword evidence="4" id="KW-1185">Reference proteome</keyword>
<organism evidence="3 4">
    <name type="scientific">Paeniglutamicibacter psychrophenolicus</name>
    <dbReference type="NCBI Taxonomy" id="257454"/>
    <lineage>
        <taxon>Bacteria</taxon>
        <taxon>Bacillati</taxon>
        <taxon>Actinomycetota</taxon>
        <taxon>Actinomycetes</taxon>
        <taxon>Micrococcales</taxon>
        <taxon>Micrococcaceae</taxon>
        <taxon>Paeniglutamicibacter</taxon>
    </lineage>
</organism>
<dbReference type="EMBL" id="JAGIOE010000001">
    <property type="protein sequence ID" value="MBP2372435.1"/>
    <property type="molecule type" value="Genomic_DNA"/>
</dbReference>
<feature type="region of interest" description="Disordered" evidence="1">
    <location>
        <begin position="1"/>
        <end position="29"/>
    </location>
</feature>
<protein>
    <submittedName>
        <fullName evidence="3">SAM-dependent methyltransferase</fullName>
    </submittedName>
</protein>
<keyword evidence="3" id="KW-0808">Transferase</keyword>
<dbReference type="Pfam" id="PF05175">
    <property type="entry name" value="MTS"/>
    <property type="match status" value="1"/>
</dbReference>
<dbReference type="PROSITE" id="PS00092">
    <property type="entry name" value="N6_MTASE"/>
    <property type="match status" value="1"/>
</dbReference>
<dbReference type="InterPro" id="IPR007848">
    <property type="entry name" value="Small_mtfrase_dom"/>
</dbReference>
<evidence type="ECO:0000259" key="2">
    <source>
        <dbReference type="Pfam" id="PF05175"/>
    </source>
</evidence>
<dbReference type="RefSeq" id="WP_209905751.1">
    <property type="nucleotide sequence ID" value="NZ_BAAAMI010000025.1"/>
</dbReference>
<dbReference type="CDD" id="cd02440">
    <property type="entry name" value="AdoMet_MTases"/>
    <property type="match status" value="1"/>
</dbReference>
<dbReference type="InterPro" id="IPR029063">
    <property type="entry name" value="SAM-dependent_MTases_sf"/>
</dbReference>
<dbReference type="Gene3D" id="3.40.50.150">
    <property type="entry name" value="Vaccinia Virus protein VP39"/>
    <property type="match status" value="1"/>
</dbReference>
<dbReference type="SUPFAM" id="SSF53335">
    <property type="entry name" value="S-adenosyl-L-methionine-dependent methyltransferases"/>
    <property type="match status" value="1"/>
</dbReference>
<feature type="compositionally biased region" description="Polar residues" evidence="1">
    <location>
        <begin position="1"/>
        <end position="11"/>
    </location>
</feature>